<sequence>MHNTSTIQHIFGRQTLALTRSWEKFSQREAATLEQLSFLHRCRDHGILSKSLRFKPTLSNEAGRLLARKYGFRVLSAIIADVHNRLCQFEAIVSDLERLQPVGTHIPRLYGLPKIYKEGLPVHPILDMHNSPYHAIAKWLAEKLKPIQRQLAPRSYRDKYEFIDDVKDINLNGDALFRRLIAFYKRAGH</sequence>
<protein>
    <submittedName>
        <fullName evidence="3">39S ribosomal protein L17, mitochondrial</fullName>
    </submittedName>
</protein>
<keyword evidence="2" id="KW-1185">Reference proteome</keyword>
<name>A0A183TP14_SCHSO</name>
<dbReference type="EMBL" id="UYSU01043919">
    <property type="protein sequence ID" value="VDM04598.1"/>
    <property type="molecule type" value="Genomic_DNA"/>
</dbReference>
<accession>A0A183TP14</accession>
<organism evidence="3">
    <name type="scientific">Schistocephalus solidus</name>
    <name type="common">Tapeworm</name>
    <dbReference type="NCBI Taxonomy" id="70667"/>
    <lineage>
        <taxon>Eukaryota</taxon>
        <taxon>Metazoa</taxon>
        <taxon>Spiralia</taxon>
        <taxon>Lophotrochozoa</taxon>
        <taxon>Platyhelminthes</taxon>
        <taxon>Cestoda</taxon>
        <taxon>Eucestoda</taxon>
        <taxon>Diphyllobothriidea</taxon>
        <taxon>Diphyllobothriidae</taxon>
        <taxon>Schistocephalus</taxon>
    </lineage>
</organism>
<dbReference type="WBParaSite" id="SSLN_0001889501-mRNA-1">
    <property type="protein sequence ID" value="SSLN_0001889501-mRNA-1"/>
    <property type="gene ID" value="SSLN_0001889501"/>
</dbReference>
<evidence type="ECO:0000313" key="1">
    <source>
        <dbReference type="EMBL" id="VDM04598.1"/>
    </source>
</evidence>
<dbReference type="OrthoDB" id="10058657at2759"/>
<evidence type="ECO:0000313" key="3">
    <source>
        <dbReference type="WBParaSite" id="SSLN_0001889501-mRNA-1"/>
    </source>
</evidence>
<gene>
    <name evidence="1" type="ORF">SSLN_LOCUS18212</name>
</gene>
<reference evidence="1 2" key="2">
    <citation type="submission" date="2018-11" db="EMBL/GenBank/DDBJ databases">
        <authorList>
            <consortium name="Pathogen Informatics"/>
        </authorList>
    </citation>
    <scope>NUCLEOTIDE SEQUENCE [LARGE SCALE GENOMIC DNA]</scope>
    <source>
        <strain evidence="1 2">NST_G2</strain>
    </source>
</reference>
<dbReference type="AlphaFoldDB" id="A0A183TP14"/>
<evidence type="ECO:0000313" key="2">
    <source>
        <dbReference type="Proteomes" id="UP000275846"/>
    </source>
</evidence>
<reference evidence="3" key="1">
    <citation type="submission" date="2016-06" db="UniProtKB">
        <authorList>
            <consortium name="WormBaseParasite"/>
        </authorList>
    </citation>
    <scope>IDENTIFICATION</scope>
</reference>
<dbReference type="Proteomes" id="UP000275846">
    <property type="component" value="Unassembled WGS sequence"/>
</dbReference>
<proteinExistence type="predicted"/>